<dbReference type="InterPro" id="IPR036490">
    <property type="entry name" value="ThsB_TIR-like_sf"/>
</dbReference>
<evidence type="ECO:0000313" key="2">
    <source>
        <dbReference type="EMBL" id="RYM35732.1"/>
    </source>
</evidence>
<accession>A0A4Q4KS19</accession>
<organism evidence="2 3">
    <name type="scientific">Brumimicrobium glaciale</name>
    <dbReference type="NCBI Taxonomy" id="200475"/>
    <lineage>
        <taxon>Bacteria</taxon>
        <taxon>Pseudomonadati</taxon>
        <taxon>Bacteroidota</taxon>
        <taxon>Flavobacteriia</taxon>
        <taxon>Flavobacteriales</taxon>
        <taxon>Crocinitomicaceae</taxon>
        <taxon>Brumimicrobium</taxon>
    </lineage>
</organism>
<dbReference type="SUPFAM" id="SSF52206">
    <property type="entry name" value="Hypothetical protein MTH538"/>
    <property type="match status" value="1"/>
</dbReference>
<gene>
    <name evidence="2" type="ORF">ERX46_01690</name>
</gene>
<evidence type="ECO:0000313" key="3">
    <source>
        <dbReference type="Proteomes" id="UP000293952"/>
    </source>
</evidence>
<protein>
    <recommendedName>
        <fullName evidence="1">Thoeris protein ThsB TIR-like domain-containing protein</fullName>
    </recommendedName>
</protein>
<keyword evidence="3" id="KW-1185">Reference proteome</keyword>
<name>A0A4Q4KS19_9FLAO</name>
<proteinExistence type="predicted"/>
<comment type="caution">
    <text evidence="2">The sequence shown here is derived from an EMBL/GenBank/DDBJ whole genome shotgun (WGS) entry which is preliminary data.</text>
</comment>
<dbReference type="OrthoDB" id="9811746at2"/>
<feature type="domain" description="Thoeris protein ThsB TIR-like" evidence="1">
    <location>
        <begin position="6"/>
        <end position="102"/>
    </location>
</feature>
<dbReference type="Proteomes" id="UP000293952">
    <property type="component" value="Unassembled WGS sequence"/>
</dbReference>
<dbReference type="EMBL" id="SETE01000001">
    <property type="protein sequence ID" value="RYM35732.1"/>
    <property type="molecule type" value="Genomic_DNA"/>
</dbReference>
<evidence type="ECO:0000259" key="1">
    <source>
        <dbReference type="Pfam" id="PF08937"/>
    </source>
</evidence>
<dbReference type="RefSeq" id="WP_130092099.1">
    <property type="nucleotide sequence ID" value="NZ_SETE01000001.1"/>
</dbReference>
<sequence>MSRRVFFSFNFEDVSDFKVNVVRNSRAFKNNGLETTFVDKSLWEEALKKSPNTIKTLIDIGMKGTSATTLLIGVNTTNRRWVNYEIINSFVEGKGILAIHLNRIRSRTTKKISRKGVNPLSRLKLRIDSECKKIYFYELKDGKWIVFKDIPFVNNRKTNSFYFRTGHIFRRSQAGSEYKFSELFDMEYCWKIDDGYKNFPNWVEKSVKIVQR</sequence>
<dbReference type="Pfam" id="PF08937">
    <property type="entry name" value="ThsB_TIR"/>
    <property type="match status" value="1"/>
</dbReference>
<dbReference type="InterPro" id="IPR015032">
    <property type="entry name" value="ThsB__TIR-like_domain"/>
</dbReference>
<reference evidence="2 3" key="1">
    <citation type="submission" date="2019-02" db="EMBL/GenBank/DDBJ databases">
        <title>Genome sequence of the sea-ice species Brumimicrobium glaciale.</title>
        <authorList>
            <person name="Bowman J.P."/>
        </authorList>
    </citation>
    <scope>NUCLEOTIDE SEQUENCE [LARGE SCALE GENOMIC DNA]</scope>
    <source>
        <strain evidence="2 3">IC156</strain>
    </source>
</reference>
<dbReference type="AlphaFoldDB" id="A0A4Q4KS19"/>